<dbReference type="PANTHER" id="PTHR30287:SF1">
    <property type="entry name" value="INNER MEMBRANE PROTEIN"/>
    <property type="match status" value="1"/>
</dbReference>
<feature type="transmembrane region" description="Helical" evidence="7">
    <location>
        <begin position="352"/>
        <end position="374"/>
    </location>
</feature>
<dbReference type="RefSeq" id="WP_194447642.1">
    <property type="nucleotide sequence ID" value="NZ_CP063849.1"/>
</dbReference>
<feature type="domain" description="ABC3 transporter permease C-terminal" evidence="8">
    <location>
        <begin position="261"/>
        <end position="378"/>
    </location>
</feature>
<dbReference type="EMBL" id="CP063849">
    <property type="protein sequence ID" value="QOY85973.1"/>
    <property type="molecule type" value="Genomic_DNA"/>
</dbReference>
<feature type="transmembrane region" description="Helical" evidence="7">
    <location>
        <begin position="303"/>
        <end position="332"/>
    </location>
</feature>
<dbReference type="Pfam" id="PF02687">
    <property type="entry name" value="FtsX"/>
    <property type="match status" value="2"/>
</dbReference>
<feature type="region of interest" description="Disordered" evidence="6">
    <location>
        <begin position="572"/>
        <end position="591"/>
    </location>
</feature>
<evidence type="ECO:0000256" key="6">
    <source>
        <dbReference type="SAM" id="MobiDB-lite"/>
    </source>
</evidence>
<feature type="domain" description="ABC3 transporter permease C-terminal" evidence="8">
    <location>
        <begin position="735"/>
        <end position="848"/>
    </location>
</feature>
<evidence type="ECO:0000256" key="1">
    <source>
        <dbReference type="ARBA" id="ARBA00004651"/>
    </source>
</evidence>
<dbReference type="InterPro" id="IPR038766">
    <property type="entry name" value="Membrane_comp_ABC_pdt"/>
</dbReference>
<dbReference type="PANTHER" id="PTHR30287">
    <property type="entry name" value="MEMBRANE COMPONENT OF PREDICTED ABC SUPERFAMILY METABOLITE UPTAKE TRANSPORTER"/>
    <property type="match status" value="1"/>
</dbReference>
<feature type="transmembrane region" description="Helical" evidence="7">
    <location>
        <begin position="823"/>
        <end position="845"/>
    </location>
</feature>
<gene>
    <name evidence="10" type="ORF">IRI77_24575</name>
</gene>
<sequence>MLQSAAWRMAWREARASAPKFIFVIFGVAAGVGALTGVRGFSAAFHEALRREARTLMAADLTIRQFMPFTPAQDTEIQSWLKKGAQLTRITETVSMLSAEGATPALVSVKAVDPSVYPYYGKVRLEPDEPLSKALTPDTVAVSDDLLLRLNLSVGSMVKLGEAQFRVCGVVRMEPDRMTGSLNVGPRIMITREGLDRTGLMTFGSRASHRFLFKLPAQGIPVAQMFDALKKAFPESMVVDYRDTHPLITRALDRSTTFLSLVSLIALIVGALGVATAIYSHIQQRLDTIAILKCLGARSSQIIRIYTLQTLLLGLTGGLAGVAVGGIVQRLFPILLARYFQFQSIPWNPSFAVEGILAGVLVTLLFTIPPLLAVRQVKPALIFRREMAEVKPKLGKRLRMQWPALLSGVLILAGLGGVAAWLAESVKMGSYFVGGLAVALLLLAGVAWLLLRGLKLFLRWTPVRLPVALRHGMANLYRPGNHATSVLVALGIGVMFTLTIYLVQKSLLVEVAGAAPKGSPNVLMINITSRDQEAVKQFLDSRTDLTAKPTLTPLIAARLVSINGTAIEDLNLPMQGPQATDNQGRPRRRRSFTTQVTWSENKLDDVIIRKGTWWQPGEKVPAASVSERTATNLKIEPGMTLHWSSVGREFDVKVVSVHRVEAVRFGGEPDFVFNRVALEGLPTQWFGAVRLPPTKVSAFQRDAYKQFPTVTVINAADVMNIVQEVVDQVALVIRFISAFAILAGAIILASTVAGTRLRRTRESAVLKTIGARRNVLVSIFSVEFAILGAVAGLMGGVMATVFARVLLLRLLDARFQFELLPNAATIAMTTLLAVIAGWAASIRILNQRPLEVLRDE</sequence>
<dbReference type="KEGG" id="pfer:IRI77_24575"/>
<accession>A0A7S7SIS5</accession>
<comment type="subcellular location">
    <subcellularLocation>
        <location evidence="1">Cell membrane</location>
        <topology evidence="1">Multi-pass membrane protein</topology>
    </subcellularLocation>
</comment>
<dbReference type="AlphaFoldDB" id="A0A7S7SIS5"/>
<evidence type="ECO:0000256" key="4">
    <source>
        <dbReference type="ARBA" id="ARBA00022989"/>
    </source>
</evidence>
<feature type="transmembrane region" description="Helical" evidence="7">
    <location>
        <begin position="775"/>
        <end position="803"/>
    </location>
</feature>
<evidence type="ECO:0000259" key="8">
    <source>
        <dbReference type="Pfam" id="PF02687"/>
    </source>
</evidence>
<feature type="transmembrane region" description="Helical" evidence="7">
    <location>
        <begin position="21"/>
        <end position="41"/>
    </location>
</feature>
<keyword evidence="4 7" id="KW-1133">Transmembrane helix</keyword>
<dbReference type="InterPro" id="IPR025857">
    <property type="entry name" value="MacB_PCD"/>
</dbReference>
<dbReference type="InterPro" id="IPR003838">
    <property type="entry name" value="ABC3_permease_C"/>
</dbReference>
<evidence type="ECO:0000259" key="9">
    <source>
        <dbReference type="Pfam" id="PF12704"/>
    </source>
</evidence>
<feature type="transmembrane region" description="Helical" evidence="7">
    <location>
        <begin position="402"/>
        <end position="423"/>
    </location>
</feature>
<keyword evidence="11" id="KW-1185">Reference proteome</keyword>
<evidence type="ECO:0000256" key="2">
    <source>
        <dbReference type="ARBA" id="ARBA00022475"/>
    </source>
</evidence>
<feature type="transmembrane region" description="Helical" evidence="7">
    <location>
        <begin position="258"/>
        <end position="282"/>
    </location>
</feature>
<evidence type="ECO:0000256" key="7">
    <source>
        <dbReference type="SAM" id="Phobius"/>
    </source>
</evidence>
<evidence type="ECO:0000256" key="5">
    <source>
        <dbReference type="ARBA" id="ARBA00023136"/>
    </source>
</evidence>
<feature type="transmembrane region" description="Helical" evidence="7">
    <location>
        <begin position="483"/>
        <end position="503"/>
    </location>
</feature>
<dbReference type="Pfam" id="PF12704">
    <property type="entry name" value="MacB_PCD"/>
    <property type="match status" value="1"/>
</dbReference>
<keyword evidence="3 7" id="KW-0812">Transmembrane</keyword>
<reference evidence="10 11" key="1">
    <citation type="submission" date="2020-10" db="EMBL/GenBank/DDBJ databases">
        <title>Complete genome sequence of Paludibaculum fermentans P105T, a facultatively anaerobic acidobacterium capable of dissimilatory Fe(III) reduction.</title>
        <authorList>
            <person name="Dedysh S.N."/>
            <person name="Beletsky A.V."/>
            <person name="Kulichevskaya I.S."/>
            <person name="Mardanov A.V."/>
            <person name="Ravin N.V."/>
        </authorList>
    </citation>
    <scope>NUCLEOTIDE SEQUENCE [LARGE SCALE GENOMIC DNA]</scope>
    <source>
        <strain evidence="10 11">P105</strain>
    </source>
</reference>
<protein>
    <submittedName>
        <fullName evidence="10">FtsX-like permease family protein</fullName>
    </submittedName>
</protein>
<name>A0A7S7SIS5_PALFE</name>
<dbReference type="Proteomes" id="UP000593892">
    <property type="component" value="Chromosome"/>
</dbReference>
<proteinExistence type="predicted"/>
<dbReference type="GO" id="GO:0005886">
    <property type="term" value="C:plasma membrane"/>
    <property type="evidence" value="ECO:0007669"/>
    <property type="project" value="UniProtKB-SubCell"/>
</dbReference>
<feature type="transmembrane region" description="Helical" evidence="7">
    <location>
        <begin position="731"/>
        <end position="754"/>
    </location>
</feature>
<organism evidence="10 11">
    <name type="scientific">Paludibaculum fermentans</name>
    <dbReference type="NCBI Taxonomy" id="1473598"/>
    <lineage>
        <taxon>Bacteria</taxon>
        <taxon>Pseudomonadati</taxon>
        <taxon>Acidobacteriota</taxon>
        <taxon>Terriglobia</taxon>
        <taxon>Bryobacterales</taxon>
        <taxon>Bryobacteraceae</taxon>
        <taxon>Paludibaculum</taxon>
    </lineage>
</organism>
<evidence type="ECO:0000313" key="11">
    <source>
        <dbReference type="Proteomes" id="UP000593892"/>
    </source>
</evidence>
<feature type="domain" description="MacB-like periplasmic core" evidence="9">
    <location>
        <begin position="24"/>
        <end position="200"/>
    </location>
</feature>
<evidence type="ECO:0000313" key="10">
    <source>
        <dbReference type="EMBL" id="QOY85973.1"/>
    </source>
</evidence>
<keyword evidence="5 7" id="KW-0472">Membrane</keyword>
<feature type="transmembrane region" description="Helical" evidence="7">
    <location>
        <begin position="429"/>
        <end position="451"/>
    </location>
</feature>
<keyword evidence="2" id="KW-1003">Cell membrane</keyword>
<evidence type="ECO:0000256" key="3">
    <source>
        <dbReference type="ARBA" id="ARBA00022692"/>
    </source>
</evidence>